<accession>A0ABS7YH62</accession>
<evidence type="ECO:0000313" key="8">
    <source>
        <dbReference type="EMBL" id="MCA2015015.1"/>
    </source>
</evidence>
<comment type="cofactor">
    <cofactor evidence="1">
        <name>[4Fe-4S] cluster</name>
        <dbReference type="ChEBI" id="CHEBI:49883"/>
    </cofactor>
</comment>
<dbReference type="Pfam" id="PF04055">
    <property type="entry name" value="Radical_SAM"/>
    <property type="match status" value="1"/>
</dbReference>
<dbReference type="RefSeq" id="WP_225249493.1">
    <property type="nucleotide sequence ID" value="NZ_JAIWIU010000014.1"/>
</dbReference>
<keyword evidence="2" id="KW-0004">4Fe-4S</keyword>
<dbReference type="InterPro" id="IPR013785">
    <property type="entry name" value="Aldolase_TIM"/>
</dbReference>
<keyword evidence="5" id="KW-0408">Iron</keyword>
<dbReference type="InterPro" id="IPR058240">
    <property type="entry name" value="rSAM_sf"/>
</dbReference>
<dbReference type="SMART" id="SM00876">
    <property type="entry name" value="BATS"/>
    <property type="match status" value="1"/>
</dbReference>
<dbReference type="InterPro" id="IPR012726">
    <property type="entry name" value="ThiH"/>
</dbReference>
<keyword evidence="3" id="KW-0949">S-adenosyl-L-methionine</keyword>
<dbReference type="SFLD" id="SFLDG01060">
    <property type="entry name" value="BATS_domain_containing"/>
    <property type="match status" value="1"/>
</dbReference>
<dbReference type="SUPFAM" id="SSF102114">
    <property type="entry name" value="Radical SAM enzymes"/>
    <property type="match status" value="1"/>
</dbReference>
<name>A0ABS7YH62_9VIBR</name>
<dbReference type="SFLD" id="SFLDF00301">
    <property type="entry name" value="2-iminoacetate_synthase_(ThiH)"/>
    <property type="match status" value="1"/>
</dbReference>
<evidence type="ECO:0000256" key="3">
    <source>
        <dbReference type="ARBA" id="ARBA00022691"/>
    </source>
</evidence>
<dbReference type="InterPro" id="IPR034428">
    <property type="entry name" value="ThiH/NoCL/HydG-like"/>
</dbReference>
<dbReference type="CDD" id="cd01335">
    <property type="entry name" value="Radical_SAM"/>
    <property type="match status" value="1"/>
</dbReference>
<dbReference type="PANTHER" id="PTHR43583:SF1">
    <property type="entry name" value="2-IMINOACETATE SYNTHASE"/>
    <property type="match status" value="1"/>
</dbReference>
<gene>
    <name evidence="8" type="primary">thiH</name>
    <name evidence="8" type="ORF">LDJ79_02760</name>
</gene>
<reference evidence="9" key="1">
    <citation type="submission" date="2023-07" db="EMBL/GenBank/DDBJ databases">
        <title>Molecular identification of indigenous halophilic bacteria isolated from red sea cost, biodegradation of synthetic dyes and assessment of degraded metabolite toxicity.</title>
        <authorList>
            <person name="Chaieb K."/>
            <person name="Altayb H.N."/>
        </authorList>
    </citation>
    <scope>NUCLEOTIDE SEQUENCE [LARGE SCALE GENOMIC DNA]</scope>
    <source>
        <strain evidence="9">K20</strain>
    </source>
</reference>
<dbReference type="NCBIfam" id="TIGR02351">
    <property type="entry name" value="thiH"/>
    <property type="match status" value="1"/>
</dbReference>
<dbReference type="Proteomes" id="UP001199044">
    <property type="component" value="Unassembled WGS sequence"/>
</dbReference>
<dbReference type="InterPro" id="IPR010722">
    <property type="entry name" value="BATS_dom"/>
</dbReference>
<dbReference type="SFLD" id="SFLDS00029">
    <property type="entry name" value="Radical_SAM"/>
    <property type="match status" value="1"/>
</dbReference>
<dbReference type="PANTHER" id="PTHR43583">
    <property type="entry name" value="2-IMINOACETATE SYNTHASE"/>
    <property type="match status" value="1"/>
</dbReference>
<dbReference type="SFLD" id="SFLDG01081">
    <property type="entry name" value="cleavage_of_the_Ca-Cb_bond_in"/>
    <property type="match status" value="1"/>
</dbReference>
<proteinExistence type="predicted"/>
<keyword evidence="6" id="KW-0411">Iron-sulfur</keyword>
<evidence type="ECO:0000256" key="2">
    <source>
        <dbReference type="ARBA" id="ARBA00022485"/>
    </source>
</evidence>
<keyword evidence="4" id="KW-0479">Metal-binding</keyword>
<comment type="caution">
    <text evidence="8">The sequence shown here is derived from an EMBL/GenBank/DDBJ whole genome shotgun (WGS) entry which is preliminary data.</text>
</comment>
<evidence type="ECO:0000256" key="1">
    <source>
        <dbReference type="ARBA" id="ARBA00001966"/>
    </source>
</evidence>
<dbReference type="Gene3D" id="3.20.20.70">
    <property type="entry name" value="Aldolase class I"/>
    <property type="match status" value="1"/>
</dbReference>
<evidence type="ECO:0000256" key="5">
    <source>
        <dbReference type="ARBA" id="ARBA00023004"/>
    </source>
</evidence>
<dbReference type="EMBL" id="JAIWIU010000014">
    <property type="protein sequence ID" value="MCA2015015.1"/>
    <property type="molecule type" value="Genomic_DNA"/>
</dbReference>
<keyword evidence="9" id="KW-1185">Reference proteome</keyword>
<evidence type="ECO:0000256" key="4">
    <source>
        <dbReference type="ARBA" id="ARBA00022723"/>
    </source>
</evidence>
<protein>
    <submittedName>
        <fullName evidence="8">2-iminoacetate synthase ThiH</fullName>
    </submittedName>
</protein>
<evidence type="ECO:0000313" key="9">
    <source>
        <dbReference type="Proteomes" id="UP001199044"/>
    </source>
</evidence>
<organism evidence="8 9">
    <name type="scientific">Vibrio tritonius</name>
    <dbReference type="NCBI Taxonomy" id="1435069"/>
    <lineage>
        <taxon>Bacteria</taxon>
        <taxon>Pseudomonadati</taxon>
        <taxon>Pseudomonadota</taxon>
        <taxon>Gammaproteobacteria</taxon>
        <taxon>Vibrionales</taxon>
        <taxon>Vibrionaceae</taxon>
        <taxon>Vibrio</taxon>
    </lineage>
</organism>
<dbReference type="Pfam" id="PF06968">
    <property type="entry name" value="BATS"/>
    <property type="match status" value="1"/>
</dbReference>
<dbReference type="PROSITE" id="PS51918">
    <property type="entry name" value="RADICAL_SAM"/>
    <property type="match status" value="1"/>
</dbReference>
<dbReference type="InterPro" id="IPR007197">
    <property type="entry name" value="rSAM"/>
</dbReference>
<evidence type="ECO:0000259" key="7">
    <source>
        <dbReference type="PROSITE" id="PS51918"/>
    </source>
</evidence>
<sequence length="382" mass="44152">MPNYIEQFEQLDWDDTLLQLYGKTTLDVQRVLEKSVLGMRLDLDDFMTLISPMAEAFIPFMKTRSAELTQQRFGRTMGMYIPLYLSNLCSNDCTYCGFSMSNRIKRKTLNEQEVELELKAIKKKGYDSILLVTGEQETKVGMNYFRRVIPLVKRYFSYVAMEVQPLDEIEYVELKSLGVNSVLVYQETYHPVIYSQHHLRGKKKDFIYRLETPDRLGRAGLDKIGIGSLLGLNEWRGDSAFTAHHLMYLQKQYWRTRFSVSFPRLRPCSGGVEPQSMISDNQLIQLICAYRLCFPEVELSLSTREPSSLRNQLIQLGITALSAESSTQPGGYVHPNTELVQFEISDERSTVDVHSMLKDHEIEAVWHDWSDAFSLKDVSRET</sequence>
<evidence type="ECO:0000256" key="6">
    <source>
        <dbReference type="ARBA" id="ARBA00023014"/>
    </source>
</evidence>
<feature type="domain" description="Radical SAM core" evidence="7">
    <location>
        <begin position="75"/>
        <end position="304"/>
    </location>
</feature>